<keyword evidence="2 7" id="KW-0698">rRNA processing</keyword>
<evidence type="ECO:0000313" key="8">
    <source>
        <dbReference type="EMBL" id="EWM52867.1"/>
    </source>
</evidence>
<keyword evidence="3 7" id="KW-0489">Methyltransferase</keyword>
<dbReference type="InterPro" id="IPR003742">
    <property type="entry name" value="RlmH-like"/>
</dbReference>
<comment type="catalytic activity">
    <reaction evidence="7">
        <text>pseudouridine(1915) in 23S rRNA + S-adenosyl-L-methionine = N(3)-methylpseudouridine(1915) in 23S rRNA + S-adenosyl-L-homocysteine + H(+)</text>
        <dbReference type="Rhea" id="RHEA:42752"/>
        <dbReference type="Rhea" id="RHEA-COMP:10221"/>
        <dbReference type="Rhea" id="RHEA-COMP:10222"/>
        <dbReference type="ChEBI" id="CHEBI:15378"/>
        <dbReference type="ChEBI" id="CHEBI:57856"/>
        <dbReference type="ChEBI" id="CHEBI:59789"/>
        <dbReference type="ChEBI" id="CHEBI:65314"/>
        <dbReference type="ChEBI" id="CHEBI:74486"/>
        <dbReference type="EC" id="2.1.1.177"/>
    </reaction>
</comment>
<accession>W7UWU4</accession>
<comment type="subunit">
    <text evidence="7">Homodimer.</text>
</comment>
<dbReference type="PIRSF" id="PIRSF004505">
    <property type="entry name" value="MT_bac"/>
    <property type="match status" value="1"/>
</dbReference>
<dbReference type="PATRIC" id="fig|1341157.4.peg.2340"/>
<evidence type="ECO:0000256" key="3">
    <source>
        <dbReference type="ARBA" id="ARBA00022603"/>
    </source>
</evidence>
<keyword evidence="1 7" id="KW-0963">Cytoplasm</keyword>
<dbReference type="InterPro" id="IPR029028">
    <property type="entry name" value="Alpha/beta_knot_MTases"/>
</dbReference>
<dbReference type="PANTHER" id="PTHR33603">
    <property type="entry name" value="METHYLTRANSFERASE"/>
    <property type="match status" value="1"/>
</dbReference>
<evidence type="ECO:0000256" key="2">
    <source>
        <dbReference type="ARBA" id="ARBA00022552"/>
    </source>
</evidence>
<gene>
    <name evidence="7" type="primary">rlmH</name>
    <name evidence="8" type="ORF">RF007C_14730</name>
</gene>
<evidence type="ECO:0000256" key="1">
    <source>
        <dbReference type="ARBA" id="ARBA00022490"/>
    </source>
</evidence>
<dbReference type="EMBL" id="ATAX01000028">
    <property type="protein sequence ID" value="EWM52867.1"/>
    <property type="molecule type" value="Genomic_DNA"/>
</dbReference>
<dbReference type="eggNOG" id="COG1576">
    <property type="taxonomic scope" value="Bacteria"/>
</dbReference>
<keyword evidence="5 7" id="KW-0949">S-adenosyl-L-methionine</keyword>
<dbReference type="CDD" id="cd18081">
    <property type="entry name" value="RlmH-like"/>
    <property type="match status" value="1"/>
</dbReference>
<comment type="subcellular location">
    <subcellularLocation>
        <location evidence="7">Cytoplasm</location>
    </subcellularLocation>
</comment>
<sequence length="157" mass="17563">MNINLIVMGKLKEDYLRSACAEYIKRLGRYCSFELHELDECRLSDDPSDKEIAAALKKEAEQIKKYAKGMIVPMCIEGKQLTSPELSQKMTEAGVSGQSTVTFIIGSSFGLDDGIKSMGALKLSMSKMTFPHQLARVMLLEQIYRAFQIAEGGKYHK</sequence>
<dbReference type="SUPFAM" id="SSF75217">
    <property type="entry name" value="alpha/beta knot"/>
    <property type="match status" value="1"/>
</dbReference>
<reference evidence="8 9" key="1">
    <citation type="journal article" date="2014" name="PLoS ONE">
        <title>Rumen cellulosomics: divergent fiber-degrading strategies revealed by comparative genome-wide analysis of six ruminococcal strains.</title>
        <authorList>
            <person name="Dassa B."/>
            <person name="Borovok I."/>
            <person name="Ruimy-Israeli V."/>
            <person name="Lamed R."/>
            <person name="Flint H.J."/>
            <person name="Duncan S.H."/>
            <person name="Henrissat B."/>
            <person name="Coutinho P."/>
            <person name="Morrison M."/>
            <person name="Mosoni P."/>
            <person name="Yeoman C.J."/>
            <person name="White B.A."/>
            <person name="Bayer E.A."/>
        </authorList>
    </citation>
    <scope>NUCLEOTIDE SEQUENCE [LARGE SCALE GENOMIC DNA]</scope>
    <source>
        <strain evidence="8 9">007c</strain>
    </source>
</reference>
<dbReference type="InterPro" id="IPR029026">
    <property type="entry name" value="tRNA_m1G_MTases_N"/>
</dbReference>
<comment type="caution">
    <text evidence="7">Lacks conserved residue(s) required for the propagation of feature annotation.</text>
</comment>
<dbReference type="GO" id="GO:0005737">
    <property type="term" value="C:cytoplasm"/>
    <property type="evidence" value="ECO:0007669"/>
    <property type="project" value="UniProtKB-SubCell"/>
</dbReference>
<dbReference type="PANTHER" id="PTHR33603:SF1">
    <property type="entry name" value="RIBOSOMAL RNA LARGE SUBUNIT METHYLTRANSFERASE H"/>
    <property type="match status" value="1"/>
</dbReference>
<dbReference type="EC" id="2.1.1.177" evidence="7"/>
<evidence type="ECO:0000256" key="6">
    <source>
        <dbReference type="ARBA" id="ARBA00038303"/>
    </source>
</evidence>
<comment type="similarity">
    <text evidence="6 7">Belongs to the RNA methyltransferase RlmH family.</text>
</comment>
<comment type="function">
    <text evidence="7">Specifically methylates the pseudouridine at position 1915 (m3Psi1915) in 23S rRNA.</text>
</comment>
<evidence type="ECO:0000313" key="9">
    <source>
        <dbReference type="Proteomes" id="UP000019365"/>
    </source>
</evidence>
<dbReference type="HAMAP" id="MF_00658">
    <property type="entry name" value="23SrRNA_methyltr_H"/>
    <property type="match status" value="1"/>
</dbReference>
<keyword evidence="4 7" id="KW-0808">Transferase</keyword>
<feature type="binding site" evidence="7">
    <location>
        <position position="106"/>
    </location>
    <ligand>
        <name>S-adenosyl-L-methionine</name>
        <dbReference type="ChEBI" id="CHEBI:59789"/>
    </ligand>
</feature>
<dbReference type="Proteomes" id="UP000019365">
    <property type="component" value="Unassembled WGS sequence"/>
</dbReference>
<evidence type="ECO:0000256" key="4">
    <source>
        <dbReference type="ARBA" id="ARBA00022679"/>
    </source>
</evidence>
<dbReference type="AlphaFoldDB" id="W7UWU4"/>
<evidence type="ECO:0000256" key="5">
    <source>
        <dbReference type="ARBA" id="ARBA00022691"/>
    </source>
</evidence>
<evidence type="ECO:0000256" key="7">
    <source>
        <dbReference type="HAMAP-Rule" id="MF_00658"/>
    </source>
</evidence>
<comment type="caution">
    <text evidence="8">The sequence shown here is derived from an EMBL/GenBank/DDBJ whole genome shotgun (WGS) entry which is preliminary data.</text>
</comment>
<feature type="binding site" evidence="7">
    <location>
        <begin position="125"/>
        <end position="130"/>
    </location>
    <ligand>
        <name>S-adenosyl-L-methionine</name>
        <dbReference type="ChEBI" id="CHEBI:59789"/>
    </ligand>
</feature>
<keyword evidence="9" id="KW-1185">Reference proteome</keyword>
<name>W7UWU4_RUMFL</name>
<dbReference type="Pfam" id="PF02590">
    <property type="entry name" value="SPOUT_MTase"/>
    <property type="match status" value="1"/>
</dbReference>
<dbReference type="NCBIfam" id="NF000985">
    <property type="entry name" value="PRK00103.1-3"/>
    <property type="match status" value="1"/>
</dbReference>
<dbReference type="Gene3D" id="3.40.1280.10">
    <property type="match status" value="1"/>
</dbReference>
<organism evidence="8 9">
    <name type="scientific">Ruminococcus flavefaciens 007c</name>
    <dbReference type="NCBI Taxonomy" id="1341157"/>
    <lineage>
        <taxon>Bacteria</taxon>
        <taxon>Bacillati</taxon>
        <taxon>Bacillota</taxon>
        <taxon>Clostridia</taxon>
        <taxon>Eubacteriales</taxon>
        <taxon>Oscillospiraceae</taxon>
        <taxon>Ruminococcus</taxon>
    </lineage>
</organism>
<dbReference type="GO" id="GO:0070038">
    <property type="term" value="F:rRNA (pseudouridine-N3-)-methyltransferase activity"/>
    <property type="evidence" value="ECO:0007669"/>
    <property type="project" value="UniProtKB-UniRule"/>
</dbReference>
<protein>
    <recommendedName>
        <fullName evidence="7">Ribosomal RNA large subunit methyltransferase H</fullName>
        <ecNumber evidence="7">2.1.1.177</ecNumber>
    </recommendedName>
    <alternativeName>
        <fullName evidence="7">23S rRNA (pseudouridine1915-N3)-methyltransferase</fullName>
    </alternativeName>
    <alternativeName>
        <fullName evidence="7">23S rRNA m3Psi1915 methyltransferase</fullName>
    </alternativeName>
    <alternativeName>
        <fullName evidence="7">rRNA (pseudouridine-N3-)-methyltransferase RlmH</fullName>
    </alternativeName>
</protein>
<proteinExistence type="inferred from homology"/>